<evidence type="ECO:0000313" key="1">
    <source>
        <dbReference type="EMBL" id="AVK42863.1"/>
    </source>
</evidence>
<accession>A0A2P1CXV6</accession>
<organism evidence="2">
    <name type="scientific">Soybean cyst nematode nyami-like virus</name>
    <dbReference type="NCBI Taxonomy" id="2107712"/>
    <lineage>
        <taxon>Viruses</taxon>
        <taxon>Riboviria</taxon>
        <taxon>Orthornavirae</taxon>
        <taxon>Negarnaviricota</taxon>
        <taxon>Haploviricotina</taxon>
        <taxon>Monjiviricetes</taxon>
        <taxon>Mononegavirales</taxon>
        <taxon>Nyamiviridae</taxon>
    </lineage>
</organism>
<protein>
    <submittedName>
        <fullName evidence="2">Putative matrix protein</fullName>
    </submittedName>
</protein>
<sequence length="92" mass="10226">MDPTSCSSSRICHASVHTSALSDRGNPDRAYERLANLLDNLSAIYPSSSTISQLHRPFPMTLHRPEYTTQLCIIGSVYSQFPFPVTILNIKS</sequence>
<dbReference type="EMBL" id="MG550265">
    <property type="protein sequence ID" value="AVK42863.1"/>
    <property type="molecule type" value="Viral_cRNA"/>
</dbReference>
<name>A0A2P1CXV6_9MONO</name>
<reference evidence="2" key="1">
    <citation type="submission" date="2017-11" db="EMBL/GenBank/DDBJ databases">
        <title>Novel RNA viruses within plant parasitic cyst nematodes.</title>
        <authorList>
            <person name="Ruark C.L."/>
            <person name="Gardner M."/>
            <person name="Mitchum M.G."/>
            <person name="Davis E.L."/>
            <person name="Sit T.L."/>
        </authorList>
    </citation>
    <scope>NUCLEOTIDE SEQUENCE</scope>
    <source>
        <strain evidence="3">6232814-16N</strain>
        <strain evidence="2">6269844N</strain>
        <strain evidence="1">6269845N</strain>
    </source>
</reference>
<evidence type="ECO:0000313" key="2">
    <source>
        <dbReference type="EMBL" id="AVK42868.1"/>
    </source>
</evidence>
<dbReference type="EMBL" id="MG550266">
    <property type="protein sequence ID" value="AVK42868.1"/>
    <property type="molecule type" value="Viral_cRNA"/>
</dbReference>
<evidence type="ECO:0000313" key="3">
    <source>
        <dbReference type="EMBL" id="AVK42873.1"/>
    </source>
</evidence>
<dbReference type="EMBL" id="MG550267">
    <property type="protein sequence ID" value="AVK42873.1"/>
    <property type="molecule type" value="Viral_cRNA"/>
</dbReference>
<proteinExistence type="predicted"/>